<dbReference type="PANTHER" id="PTHR19848:SF8">
    <property type="entry name" value="F-BOX AND WD REPEAT DOMAIN CONTAINING 7"/>
    <property type="match status" value="1"/>
</dbReference>
<keyword evidence="2" id="KW-0677">Repeat</keyword>
<evidence type="ECO:0000256" key="1">
    <source>
        <dbReference type="ARBA" id="ARBA00022574"/>
    </source>
</evidence>
<evidence type="ECO:0000256" key="3">
    <source>
        <dbReference type="PROSITE-ProRule" id="PRU00221"/>
    </source>
</evidence>
<dbReference type="OrthoDB" id="422888at2"/>
<dbReference type="PROSITE" id="PS00678">
    <property type="entry name" value="WD_REPEATS_1"/>
    <property type="match status" value="2"/>
</dbReference>
<evidence type="ECO:0000313" key="4">
    <source>
        <dbReference type="EMBL" id="PSF36176.1"/>
    </source>
</evidence>
<dbReference type="SUPFAM" id="SSF50978">
    <property type="entry name" value="WD40 repeat-like"/>
    <property type="match status" value="1"/>
</dbReference>
<dbReference type="InterPro" id="IPR036322">
    <property type="entry name" value="WD40_repeat_dom_sf"/>
</dbReference>
<feature type="repeat" description="WD" evidence="3">
    <location>
        <begin position="331"/>
        <end position="356"/>
    </location>
</feature>
<dbReference type="InterPro" id="IPR001680">
    <property type="entry name" value="WD40_rpt"/>
</dbReference>
<comment type="caution">
    <text evidence="4">The sequence shown here is derived from an EMBL/GenBank/DDBJ whole genome shotgun (WGS) entry which is preliminary data.</text>
</comment>
<dbReference type="AlphaFoldDB" id="A0A2T1LWB0"/>
<dbReference type="EMBL" id="PXOH01000015">
    <property type="protein sequence ID" value="PSF36176.1"/>
    <property type="molecule type" value="Genomic_DNA"/>
</dbReference>
<evidence type="ECO:0000256" key="2">
    <source>
        <dbReference type="ARBA" id="ARBA00022737"/>
    </source>
</evidence>
<dbReference type="PRINTS" id="PR00320">
    <property type="entry name" value="GPROTEINBRPT"/>
</dbReference>
<dbReference type="InterPro" id="IPR020472">
    <property type="entry name" value="WD40_PAC1"/>
</dbReference>
<dbReference type="CDD" id="cd00200">
    <property type="entry name" value="WD40"/>
    <property type="match status" value="1"/>
</dbReference>
<dbReference type="PROSITE" id="PS50294">
    <property type="entry name" value="WD_REPEATS_REGION"/>
    <property type="match status" value="4"/>
</dbReference>
<dbReference type="Proteomes" id="UP000239001">
    <property type="component" value="Unassembled WGS sequence"/>
</dbReference>
<name>A0A2T1LWB0_9CHRO</name>
<reference evidence="4 5" key="2">
    <citation type="submission" date="2018-03" db="EMBL/GenBank/DDBJ databases">
        <authorList>
            <person name="Keele B.F."/>
        </authorList>
    </citation>
    <scope>NUCLEOTIDE SEQUENCE [LARGE SCALE GENOMIC DNA]</scope>
    <source>
        <strain evidence="4 5">CCALA 016</strain>
    </source>
</reference>
<dbReference type="Gene3D" id="2.130.10.10">
    <property type="entry name" value="YVTN repeat-like/Quinoprotein amine dehydrogenase"/>
    <property type="match status" value="2"/>
</dbReference>
<dbReference type="InterPro" id="IPR019775">
    <property type="entry name" value="WD40_repeat_CS"/>
</dbReference>
<dbReference type="InterPro" id="IPR015943">
    <property type="entry name" value="WD40/YVTN_repeat-like_dom_sf"/>
</dbReference>
<keyword evidence="5" id="KW-1185">Reference proteome</keyword>
<organism evidence="4 5">
    <name type="scientific">Aphanothece hegewaldii CCALA 016</name>
    <dbReference type="NCBI Taxonomy" id="2107694"/>
    <lineage>
        <taxon>Bacteria</taxon>
        <taxon>Bacillati</taxon>
        <taxon>Cyanobacteriota</taxon>
        <taxon>Cyanophyceae</taxon>
        <taxon>Oscillatoriophycideae</taxon>
        <taxon>Chroococcales</taxon>
        <taxon>Aphanothecaceae</taxon>
        <taxon>Aphanothece</taxon>
    </lineage>
</organism>
<protein>
    <submittedName>
        <fullName evidence="4">WD40 repeat domain-containing protein</fullName>
    </submittedName>
</protein>
<feature type="repeat" description="WD" evidence="3">
    <location>
        <begin position="208"/>
        <end position="240"/>
    </location>
</feature>
<dbReference type="SMART" id="SM00320">
    <property type="entry name" value="WD40"/>
    <property type="match status" value="7"/>
</dbReference>
<feature type="repeat" description="WD" evidence="3">
    <location>
        <begin position="241"/>
        <end position="282"/>
    </location>
</feature>
<sequence>MRFIDSTHKNALMLTGIASLLIIFGNHHIVKAQLPPSPPKPEPQYSPTNEQPKEILQTNPEQWQSVDLVRIVGNQEGTINTLLFSPDNRYIMGGGYRNQPNLKIWDLSNDRRQSNIRAQRRGIQALAINSTGETLVSGGEDGGINFWNWKNGDYIGIAVDHRTHIMDLAISPDGQILVSAALDGIKVWSLCDRRPLYTLTRIGEPAYALSMNPNGTTLASGDGEGKIKFWDIRQGVFLSEFVAHKEAITGIIYTPDGTRLITSSADRTVKVWDVQSQRLLYTFIGHSAQIRSIALHPNGEVLASASNDGVRLWDVVTGETLGWPEKCRDWVESVAFSPNGRYLATGGYDFQVRLWQPTALSPQTSPNNLQTKKY</sequence>
<gene>
    <name evidence="4" type="ORF">C7H19_14360</name>
</gene>
<proteinExistence type="predicted"/>
<evidence type="ECO:0000313" key="5">
    <source>
        <dbReference type="Proteomes" id="UP000239001"/>
    </source>
</evidence>
<dbReference type="RefSeq" id="WP_106457571.1">
    <property type="nucleotide sequence ID" value="NZ_PXOH01000015.1"/>
</dbReference>
<reference evidence="4 5" key="1">
    <citation type="submission" date="2018-03" db="EMBL/GenBank/DDBJ databases">
        <title>The ancient ancestry and fast evolution of plastids.</title>
        <authorList>
            <person name="Moore K.R."/>
            <person name="Magnabosco C."/>
            <person name="Momper L."/>
            <person name="Gold D.A."/>
            <person name="Bosak T."/>
            <person name="Fournier G.P."/>
        </authorList>
    </citation>
    <scope>NUCLEOTIDE SEQUENCE [LARGE SCALE GENOMIC DNA]</scope>
    <source>
        <strain evidence="4 5">CCALA 016</strain>
    </source>
</reference>
<dbReference type="PANTHER" id="PTHR19848">
    <property type="entry name" value="WD40 REPEAT PROTEIN"/>
    <property type="match status" value="1"/>
</dbReference>
<keyword evidence="1 3" id="KW-0853">WD repeat</keyword>
<dbReference type="PROSITE" id="PS50082">
    <property type="entry name" value="WD_REPEATS_2"/>
    <property type="match status" value="5"/>
</dbReference>
<dbReference type="Pfam" id="PF00400">
    <property type="entry name" value="WD40"/>
    <property type="match status" value="6"/>
</dbReference>
<accession>A0A2T1LWB0</accession>
<feature type="repeat" description="WD" evidence="3">
    <location>
        <begin position="283"/>
        <end position="323"/>
    </location>
</feature>
<feature type="repeat" description="WD" evidence="3">
    <location>
        <begin position="116"/>
        <end position="157"/>
    </location>
</feature>